<dbReference type="PANTHER" id="PTHR13398:SF0">
    <property type="entry name" value="GDP-FUCOSE PROTEIN O-FUCOSYLTRANSFERASE 2"/>
    <property type="match status" value="1"/>
</dbReference>
<keyword evidence="4" id="KW-0256">Endoplasmic reticulum</keyword>
<dbReference type="InterPro" id="IPR045130">
    <property type="entry name" value="OFUT2-like"/>
</dbReference>
<name>A0ABN9QP32_9DINO</name>
<accession>A0ABN9QP32</accession>
<organism evidence="9 10">
    <name type="scientific">Prorocentrum cordatum</name>
    <dbReference type="NCBI Taxonomy" id="2364126"/>
    <lineage>
        <taxon>Eukaryota</taxon>
        <taxon>Sar</taxon>
        <taxon>Alveolata</taxon>
        <taxon>Dinophyceae</taxon>
        <taxon>Prorocentrales</taxon>
        <taxon>Prorocentraceae</taxon>
        <taxon>Prorocentrum</taxon>
    </lineage>
</organism>
<evidence type="ECO:0000256" key="8">
    <source>
        <dbReference type="ARBA" id="ARBA00026232"/>
    </source>
</evidence>
<evidence type="ECO:0000256" key="1">
    <source>
        <dbReference type="ARBA" id="ARBA00004240"/>
    </source>
</evidence>
<comment type="subcellular location">
    <subcellularLocation>
        <location evidence="1">Endoplasmic reticulum</location>
    </subcellularLocation>
</comment>
<feature type="non-terminal residue" evidence="9">
    <location>
        <position position="543"/>
    </location>
</feature>
<proteinExistence type="inferred from homology"/>
<dbReference type="Gene3D" id="3.40.50.11340">
    <property type="match status" value="1"/>
</dbReference>
<dbReference type="Gene3D" id="3.40.50.11350">
    <property type="match status" value="1"/>
</dbReference>
<protein>
    <recommendedName>
        <fullName evidence="8">GDP-fucose protein O-fucosyltransferase 2</fullName>
    </recommendedName>
</protein>
<evidence type="ECO:0000256" key="6">
    <source>
        <dbReference type="ARBA" id="ARBA00023277"/>
    </source>
</evidence>
<keyword evidence="6" id="KW-0119">Carbohydrate metabolism</keyword>
<dbReference type="PANTHER" id="PTHR13398">
    <property type="entry name" value="GDP-FUCOSE PROTEIN O-FUCOSYLTRANSFERASE 2"/>
    <property type="match status" value="1"/>
</dbReference>
<keyword evidence="3" id="KW-0808">Transferase</keyword>
<dbReference type="EMBL" id="CAUYUJ010004037">
    <property type="protein sequence ID" value="CAK0807914.1"/>
    <property type="molecule type" value="Genomic_DNA"/>
</dbReference>
<sequence>DASLSLCSAWCRGAAPGSHAALSGSACAHLSPAEQAAGRGPSCTCYDAGYEAVLAACDSRCPEEEGGGVGPAAAAAAAARACPEDANLDMCAAWCEASSPGSRGALAGDTCAHRQAGGEGPSCTCYDPGYEKVLSSCQSRCPRDASGGACPAVDGACQSEPEQGYDGASALRRFLLYDVKRGEGFNLQREVFPRVGWIVWQLNEAAKQLCKGSFGPGRCAQWTLVLPAWCQLAHWHTDSTHIAWRDFFDARALNSTRIPIMEFDEYVTEVGGPHVDFAVSLSQERVPEKERYGRRGGFYGWARRLDSCSSPVPHSWSEESQRWHVEYSGGCEGGVLARELRCGLLSSPLPRDVVDLASAAGSEGATAVLLKGCDAVSPASPAELDSVGLREAMLFAKPIRAAGEEFMRAQLGGGSFLAAHCRRTDFLSAHAKTTPGPAAIAEQINAILLEQDLGAVFVATDAPEDLSGELRGRIDAPVVFLRDVPSVAAGLGHPGKVAAVEMWVAARAAFFVGTSESRFTAHIQLERGWLGKARATSERVLCK</sequence>
<gene>
    <name evidence="9" type="ORF">PCOR1329_LOCUS13648</name>
</gene>
<keyword evidence="5" id="KW-0294">Fucose metabolism</keyword>
<evidence type="ECO:0000256" key="4">
    <source>
        <dbReference type="ARBA" id="ARBA00022824"/>
    </source>
</evidence>
<evidence type="ECO:0000256" key="7">
    <source>
        <dbReference type="ARBA" id="ARBA00025803"/>
    </source>
</evidence>
<comment type="similarity">
    <text evidence="7">Belongs to the glycosyltransferase 68 family.</text>
</comment>
<feature type="non-terminal residue" evidence="9">
    <location>
        <position position="1"/>
    </location>
</feature>
<keyword evidence="10" id="KW-1185">Reference proteome</keyword>
<dbReference type="InterPro" id="IPR019378">
    <property type="entry name" value="GDP-Fuc_O-FucTrfase"/>
</dbReference>
<evidence type="ECO:0000256" key="3">
    <source>
        <dbReference type="ARBA" id="ARBA00022679"/>
    </source>
</evidence>
<dbReference type="Proteomes" id="UP001189429">
    <property type="component" value="Unassembled WGS sequence"/>
</dbReference>
<reference evidence="9" key="1">
    <citation type="submission" date="2023-10" db="EMBL/GenBank/DDBJ databases">
        <authorList>
            <person name="Chen Y."/>
            <person name="Shah S."/>
            <person name="Dougan E. K."/>
            <person name="Thang M."/>
            <person name="Chan C."/>
        </authorList>
    </citation>
    <scope>NUCLEOTIDE SEQUENCE [LARGE SCALE GENOMIC DNA]</scope>
</reference>
<evidence type="ECO:0000313" key="10">
    <source>
        <dbReference type="Proteomes" id="UP001189429"/>
    </source>
</evidence>
<comment type="caution">
    <text evidence="9">The sequence shown here is derived from an EMBL/GenBank/DDBJ whole genome shotgun (WGS) entry which is preliminary data.</text>
</comment>
<dbReference type="Pfam" id="PF10250">
    <property type="entry name" value="O-FucT"/>
    <property type="match status" value="1"/>
</dbReference>
<evidence type="ECO:0000313" key="9">
    <source>
        <dbReference type="EMBL" id="CAK0807914.1"/>
    </source>
</evidence>
<comment type="pathway">
    <text evidence="2">Protein modification; protein glycosylation.</text>
</comment>
<evidence type="ECO:0000256" key="5">
    <source>
        <dbReference type="ARBA" id="ARBA00023253"/>
    </source>
</evidence>
<evidence type="ECO:0000256" key="2">
    <source>
        <dbReference type="ARBA" id="ARBA00004922"/>
    </source>
</evidence>